<protein>
    <submittedName>
        <fullName evidence="2">Roadblock/LAMTOR2 domain-containing protein</fullName>
    </submittedName>
</protein>
<accession>A0ABQ0GE63</accession>
<feature type="region of interest" description="Disordered" evidence="1">
    <location>
        <begin position="145"/>
        <end position="278"/>
    </location>
</feature>
<dbReference type="EMBL" id="BAAFSV010000003">
    <property type="protein sequence ID" value="GAB1316017.1"/>
    <property type="molecule type" value="Genomic_DNA"/>
</dbReference>
<feature type="region of interest" description="Disordered" evidence="1">
    <location>
        <begin position="73"/>
        <end position="113"/>
    </location>
</feature>
<feature type="compositionally biased region" description="Low complexity" evidence="1">
    <location>
        <begin position="166"/>
        <end position="198"/>
    </location>
</feature>
<name>A0ABQ0GE63_9PEZI</name>
<organism evidence="2 3">
    <name type="scientific">Madurella fahalii</name>
    <dbReference type="NCBI Taxonomy" id="1157608"/>
    <lineage>
        <taxon>Eukaryota</taxon>
        <taxon>Fungi</taxon>
        <taxon>Dikarya</taxon>
        <taxon>Ascomycota</taxon>
        <taxon>Pezizomycotina</taxon>
        <taxon>Sordariomycetes</taxon>
        <taxon>Sordariomycetidae</taxon>
        <taxon>Sordariales</taxon>
        <taxon>Sordariales incertae sedis</taxon>
        <taxon>Madurella</taxon>
    </lineage>
</organism>
<dbReference type="Gene3D" id="3.30.450.30">
    <property type="entry name" value="Dynein light chain 2a, cytoplasmic"/>
    <property type="match status" value="1"/>
</dbReference>
<evidence type="ECO:0000313" key="2">
    <source>
        <dbReference type="EMBL" id="GAB1316017.1"/>
    </source>
</evidence>
<keyword evidence="3" id="KW-1185">Reference proteome</keyword>
<evidence type="ECO:0000313" key="3">
    <source>
        <dbReference type="Proteomes" id="UP001628179"/>
    </source>
</evidence>
<dbReference type="GeneID" id="98176970"/>
<sequence>MSRVMPMPPPPPLLLTKRVTSFLRANLSPYIHAAMLTTPAGNLLAHASNLPASALRRQCAVAASLWALQGPASTSGPTAAGGDPGPSSPGAAATIPSGSTITTKKTSKHSPPAVTVQLDSGAVFVIRRLRCGMLFICMGGTEGAAPGGGRTATHAHQHHNHRHQQQHALNANAGAGAGSASAIASGTATPTRRPTTPTMQAQNNGHAPTDAETNDLSPTALPPLSPSVTTSNHQPPAPPPPSSSSTRPTTPRLHSQSQTAAAAAATTPPPLGSPSESASILTTHTTHTTGGVSTASAATTATISGSSVLAMRRQVEELARWLDDKLAGLCVPEEGIGIGIGIGTGIWSGAGSSSSNSMGDGVGMEGR</sequence>
<proteinExistence type="predicted"/>
<feature type="compositionally biased region" description="Basic residues" evidence="1">
    <location>
        <begin position="153"/>
        <end position="165"/>
    </location>
</feature>
<comment type="caution">
    <text evidence="2">The sequence shown here is derived from an EMBL/GenBank/DDBJ whole genome shotgun (WGS) entry which is preliminary data.</text>
</comment>
<dbReference type="RefSeq" id="XP_070917748.1">
    <property type="nucleotide sequence ID" value="XM_071061647.1"/>
</dbReference>
<reference evidence="2 3" key="1">
    <citation type="submission" date="2024-09" db="EMBL/GenBank/DDBJ databases">
        <title>Itraconazole resistance in Madurella fahalii resulting from another homologue of gene encoding cytochrome P450 14-alpha sterol demethylase (CYP51).</title>
        <authorList>
            <person name="Yoshioka I."/>
            <person name="Fahal A.H."/>
            <person name="Kaneko S."/>
            <person name="Yaguchi T."/>
        </authorList>
    </citation>
    <scope>NUCLEOTIDE SEQUENCE [LARGE SCALE GENOMIC DNA]</scope>
    <source>
        <strain evidence="2 3">IFM 68171</strain>
    </source>
</reference>
<dbReference type="Proteomes" id="UP001628179">
    <property type="component" value="Unassembled WGS sequence"/>
</dbReference>
<evidence type="ECO:0000256" key="1">
    <source>
        <dbReference type="SAM" id="MobiDB-lite"/>
    </source>
</evidence>
<feature type="compositionally biased region" description="Low complexity" evidence="1">
    <location>
        <begin position="88"/>
        <end position="112"/>
    </location>
</feature>
<gene>
    <name evidence="2" type="ORF">MFIFM68171_06227</name>
</gene>